<dbReference type="PANTHER" id="PTHR22878:SF68">
    <property type="entry name" value="DYNEIN HEAVY CHAIN 6, AXONEMAL-LIKE"/>
    <property type="match status" value="1"/>
</dbReference>
<reference evidence="3 4" key="1">
    <citation type="submission" date="2024-07" db="EMBL/GenBank/DDBJ databases">
        <title>Chromosome-level genome assembly of the water stick insect Ranatra chinensis (Heteroptera: Nepidae).</title>
        <authorList>
            <person name="Liu X."/>
        </authorList>
    </citation>
    <scope>NUCLEOTIDE SEQUENCE [LARGE SCALE GENOMIC DNA]</scope>
    <source>
        <strain evidence="3">Cailab_2021Rc</strain>
        <tissue evidence="3">Muscle</tissue>
    </source>
</reference>
<comment type="similarity">
    <text evidence="1">Belongs to the dynein heavy chain family.</text>
</comment>
<accession>A0ABD0YTI8</accession>
<proteinExistence type="inferred from homology"/>
<sequence length="230" mass="26503">MNQYNLYEEAVDLQLLRNFIEKQMDDYNASPGVIKLDLVLFTDAIQHICRIARVISQPRGGGGRQSLSRVAAWLCTYNTFQIQLTRNYHINEFKEDLKSLYYATEETFLEIINNVLSTGEIKNVLFDVVKKHGIIPTAESVYAFLIDRVRGNLHIIICMSPVGDAFRVRLRQYPSLINCTTIDWFLEWPKEALLEVAQKYLQTVDMLETITGVPLVVSKIYTNIDNTFDL</sequence>
<dbReference type="InterPro" id="IPR024317">
    <property type="entry name" value="Dynein_heavy_chain_D4_dom"/>
</dbReference>
<evidence type="ECO:0000313" key="4">
    <source>
        <dbReference type="Proteomes" id="UP001558652"/>
    </source>
</evidence>
<gene>
    <name evidence="3" type="ORF">AAG570_006294</name>
</gene>
<keyword evidence="4" id="KW-1185">Reference proteome</keyword>
<dbReference type="PANTHER" id="PTHR22878">
    <property type="entry name" value="DYNEIN HEAVY CHAIN 6, AXONEMAL-LIKE-RELATED"/>
    <property type="match status" value="1"/>
</dbReference>
<dbReference type="SUPFAM" id="SSF52540">
    <property type="entry name" value="P-loop containing nucleoside triphosphate hydrolases"/>
    <property type="match status" value="1"/>
</dbReference>
<dbReference type="AlphaFoldDB" id="A0ABD0YTI8"/>
<dbReference type="InterPro" id="IPR026983">
    <property type="entry name" value="DHC"/>
</dbReference>
<dbReference type="Gene3D" id="3.40.50.300">
    <property type="entry name" value="P-loop containing nucleotide triphosphate hydrolases"/>
    <property type="match status" value="1"/>
</dbReference>
<dbReference type="Proteomes" id="UP001558652">
    <property type="component" value="Unassembled WGS sequence"/>
</dbReference>
<protein>
    <recommendedName>
        <fullName evidence="2">Dynein heavy chain AAA module D4 domain-containing protein</fullName>
    </recommendedName>
</protein>
<dbReference type="EMBL" id="JBFDAA010000002">
    <property type="protein sequence ID" value="KAL1139308.1"/>
    <property type="molecule type" value="Genomic_DNA"/>
</dbReference>
<dbReference type="Pfam" id="PF12780">
    <property type="entry name" value="AAA_8"/>
    <property type="match status" value="1"/>
</dbReference>
<dbReference type="InterPro" id="IPR027417">
    <property type="entry name" value="P-loop_NTPase"/>
</dbReference>
<organism evidence="3 4">
    <name type="scientific">Ranatra chinensis</name>
    <dbReference type="NCBI Taxonomy" id="642074"/>
    <lineage>
        <taxon>Eukaryota</taxon>
        <taxon>Metazoa</taxon>
        <taxon>Ecdysozoa</taxon>
        <taxon>Arthropoda</taxon>
        <taxon>Hexapoda</taxon>
        <taxon>Insecta</taxon>
        <taxon>Pterygota</taxon>
        <taxon>Neoptera</taxon>
        <taxon>Paraneoptera</taxon>
        <taxon>Hemiptera</taxon>
        <taxon>Heteroptera</taxon>
        <taxon>Panheteroptera</taxon>
        <taxon>Nepomorpha</taxon>
        <taxon>Nepidae</taxon>
        <taxon>Ranatrinae</taxon>
        <taxon>Ranatra</taxon>
    </lineage>
</organism>
<evidence type="ECO:0000256" key="1">
    <source>
        <dbReference type="ARBA" id="ARBA00008887"/>
    </source>
</evidence>
<evidence type="ECO:0000259" key="2">
    <source>
        <dbReference type="Pfam" id="PF12780"/>
    </source>
</evidence>
<name>A0ABD0YTI8_9HEMI</name>
<comment type="caution">
    <text evidence="3">The sequence shown here is derived from an EMBL/GenBank/DDBJ whole genome shotgun (WGS) entry which is preliminary data.</text>
</comment>
<evidence type="ECO:0000313" key="3">
    <source>
        <dbReference type="EMBL" id="KAL1139308.1"/>
    </source>
</evidence>
<feature type="domain" description="Dynein heavy chain AAA module D4" evidence="2">
    <location>
        <begin position="36"/>
        <end position="208"/>
    </location>
</feature>